<dbReference type="EMBL" id="JANPWB010000006">
    <property type="protein sequence ID" value="KAJ1181925.1"/>
    <property type="molecule type" value="Genomic_DNA"/>
</dbReference>
<proteinExistence type="predicted"/>
<sequence length="123" mass="13795">MAARHTEGISQAEEDPILNSEALFINSSSMMDQETGALKVGWAQAKLAGGSQLEIFDQGLERAIETPAPRAVIIPKVRRVQSAPRFLEELKDLQRIYRRQEPKWVLNKSLLERGKLKKSPGEV</sequence>
<organism evidence="1 2">
    <name type="scientific">Pleurodeles waltl</name>
    <name type="common">Iberian ribbed newt</name>
    <dbReference type="NCBI Taxonomy" id="8319"/>
    <lineage>
        <taxon>Eukaryota</taxon>
        <taxon>Metazoa</taxon>
        <taxon>Chordata</taxon>
        <taxon>Craniata</taxon>
        <taxon>Vertebrata</taxon>
        <taxon>Euteleostomi</taxon>
        <taxon>Amphibia</taxon>
        <taxon>Batrachia</taxon>
        <taxon>Caudata</taxon>
        <taxon>Salamandroidea</taxon>
        <taxon>Salamandridae</taxon>
        <taxon>Pleurodelinae</taxon>
        <taxon>Pleurodeles</taxon>
    </lineage>
</organism>
<keyword evidence="2" id="KW-1185">Reference proteome</keyword>
<comment type="caution">
    <text evidence="1">The sequence shown here is derived from an EMBL/GenBank/DDBJ whole genome shotgun (WGS) entry which is preliminary data.</text>
</comment>
<evidence type="ECO:0000313" key="1">
    <source>
        <dbReference type="EMBL" id="KAJ1181925.1"/>
    </source>
</evidence>
<gene>
    <name evidence="1" type="ORF">NDU88_007124</name>
</gene>
<accession>A0AAV7TZI1</accession>
<name>A0AAV7TZI1_PLEWA</name>
<dbReference type="AlphaFoldDB" id="A0AAV7TZI1"/>
<reference evidence="1" key="1">
    <citation type="journal article" date="2022" name="bioRxiv">
        <title>Sequencing and chromosome-scale assembly of the giantPleurodeles waltlgenome.</title>
        <authorList>
            <person name="Brown T."/>
            <person name="Elewa A."/>
            <person name="Iarovenko S."/>
            <person name="Subramanian E."/>
            <person name="Araus A.J."/>
            <person name="Petzold A."/>
            <person name="Susuki M."/>
            <person name="Suzuki K.-i.T."/>
            <person name="Hayashi T."/>
            <person name="Toyoda A."/>
            <person name="Oliveira C."/>
            <person name="Osipova E."/>
            <person name="Leigh N.D."/>
            <person name="Simon A."/>
            <person name="Yun M.H."/>
        </authorList>
    </citation>
    <scope>NUCLEOTIDE SEQUENCE</scope>
    <source>
        <strain evidence="1">20211129_DDA</strain>
        <tissue evidence="1">Liver</tissue>
    </source>
</reference>
<dbReference type="Proteomes" id="UP001066276">
    <property type="component" value="Chromosome 3_2"/>
</dbReference>
<evidence type="ECO:0000313" key="2">
    <source>
        <dbReference type="Proteomes" id="UP001066276"/>
    </source>
</evidence>
<protein>
    <submittedName>
        <fullName evidence="1">Uncharacterized protein</fullName>
    </submittedName>
</protein>